<dbReference type="InterPro" id="IPR013647">
    <property type="entry name" value="OligopepF_N_dom"/>
</dbReference>
<dbReference type="NCBIfam" id="TIGR00181">
    <property type="entry name" value="pepF"/>
    <property type="match status" value="1"/>
</dbReference>
<evidence type="ECO:0000256" key="3">
    <source>
        <dbReference type="ARBA" id="ARBA00022801"/>
    </source>
</evidence>
<dbReference type="Gene3D" id="1.10.287.830">
    <property type="entry name" value="putative peptidase helix hairpin domain like"/>
    <property type="match status" value="1"/>
</dbReference>
<protein>
    <recommendedName>
        <fullName evidence="6">Oligopeptidase F</fullName>
        <ecNumber evidence="6">3.4.24.-</ecNumber>
    </recommendedName>
</protein>
<keyword evidence="4 6" id="KW-0862">Zinc</keyword>
<dbReference type="Gene3D" id="1.20.140.70">
    <property type="entry name" value="Oligopeptidase f, N-terminal domain"/>
    <property type="match status" value="1"/>
</dbReference>
<dbReference type="Pfam" id="PF01432">
    <property type="entry name" value="Peptidase_M3"/>
    <property type="match status" value="1"/>
</dbReference>
<dbReference type="InterPro" id="IPR004438">
    <property type="entry name" value="Peptidase_M3B"/>
</dbReference>
<keyword evidence="2 6" id="KW-0479">Metal-binding</keyword>
<comment type="cofactor">
    <cofactor evidence="6">
        <name>Zn(2+)</name>
        <dbReference type="ChEBI" id="CHEBI:29105"/>
    </cofactor>
    <text evidence="6">Binds 1 zinc ion.</text>
</comment>
<dbReference type="Pfam" id="PF08439">
    <property type="entry name" value="Peptidase_M3_N"/>
    <property type="match status" value="1"/>
</dbReference>
<dbReference type="RefSeq" id="WP_212215874.1">
    <property type="nucleotide sequence ID" value="NZ_JAGUCO010000005.1"/>
</dbReference>
<keyword evidence="7" id="KW-0732">Signal</keyword>
<comment type="similarity">
    <text evidence="6">Belongs to the peptidase M3B family.</text>
</comment>
<keyword evidence="5 6" id="KW-0482">Metalloprotease</keyword>
<keyword evidence="1 6" id="KW-0645">Protease</keyword>
<feature type="domain" description="Peptidase M3A/M3B catalytic" evidence="8">
    <location>
        <begin position="227"/>
        <end position="607"/>
    </location>
</feature>
<dbReference type="SUPFAM" id="SSF55486">
    <property type="entry name" value="Metalloproteases ('zincins'), catalytic domain"/>
    <property type="match status" value="1"/>
</dbReference>
<name>A0ABS5JUQ8_9BACT</name>
<dbReference type="InterPro" id="IPR045090">
    <property type="entry name" value="Pept_M3A_M3B"/>
</dbReference>
<evidence type="ECO:0000256" key="6">
    <source>
        <dbReference type="RuleBase" id="RU368091"/>
    </source>
</evidence>
<dbReference type="CDD" id="cd09608">
    <property type="entry name" value="M3B_PepF"/>
    <property type="match status" value="1"/>
</dbReference>
<evidence type="ECO:0000256" key="4">
    <source>
        <dbReference type="ARBA" id="ARBA00022833"/>
    </source>
</evidence>
<evidence type="ECO:0000256" key="1">
    <source>
        <dbReference type="ARBA" id="ARBA00022670"/>
    </source>
</evidence>
<dbReference type="InterPro" id="IPR001567">
    <property type="entry name" value="Pept_M3A_M3B_dom"/>
</dbReference>
<proteinExistence type="inferred from homology"/>
<accession>A0ABS5JUQ8</accession>
<evidence type="ECO:0000259" key="8">
    <source>
        <dbReference type="Pfam" id="PF01432"/>
    </source>
</evidence>
<dbReference type="EC" id="3.4.24.-" evidence="6"/>
<evidence type="ECO:0000256" key="2">
    <source>
        <dbReference type="ARBA" id="ARBA00022723"/>
    </source>
</evidence>
<evidence type="ECO:0000313" key="11">
    <source>
        <dbReference type="Proteomes" id="UP000708576"/>
    </source>
</evidence>
<reference evidence="10 11" key="1">
    <citation type="journal article" date="2015" name="Int. J. Syst. Evol. Microbiol.">
        <title>Carboxylicivirga linearis sp. nov., isolated from a sea cucumber culture pond.</title>
        <authorList>
            <person name="Wang F.Q."/>
            <person name="Zhou Y.X."/>
            <person name="Lin X.Z."/>
            <person name="Chen G.J."/>
            <person name="Du Z.J."/>
        </authorList>
    </citation>
    <scope>NUCLEOTIDE SEQUENCE [LARGE SCALE GENOMIC DNA]</scope>
    <source>
        <strain evidence="10 11">FB218</strain>
    </source>
</reference>
<evidence type="ECO:0000313" key="10">
    <source>
        <dbReference type="EMBL" id="MBS2098643.1"/>
    </source>
</evidence>
<evidence type="ECO:0000256" key="5">
    <source>
        <dbReference type="ARBA" id="ARBA00023049"/>
    </source>
</evidence>
<organism evidence="10 11">
    <name type="scientific">Carboxylicivirga linearis</name>
    <dbReference type="NCBI Taxonomy" id="1628157"/>
    <lineage>
        <taxon>Bacteria</taxon>
        <taxon>Pseudomonadati</taxon>
        <taxon>Bacteroidota</taxon>
        <taxon>Bacteroidia</taxon>
        <taxon>Marinilabiliales</taxon>
        <taxon>Marinilabiliaceae</taxon>
        <taxon>Carboxylicivirga</taxon>
    </lineage>
</organism>
<dbReference type="EMBL" id="JAGUCO010000005">
    <property type="protein sequence ID" value="MBS2098643.1"/>
    <property type="molecule type" value="Genomic_DNA"/>
</dbReference>
<comment type="function">
    <text evidence="6">Has oligopeptidase activity and degrades a variety of small bioactive peptides.</text>
</comment>
<evidence type="ECO:0000259" key="9">
    <source>
        <dbReference type="Pfam" id="PF08439"/>
    </source>
</evidence>
<evidence type="ECO:0000256" key="7">
    <source>
        <dbReference type="SAM" id="SignalP"/>
    </source>
</evidence>
<feature type="domain" description="Oligopeptidase F N-terminal" evidence="9">
    <location>
        <begin position="134"/>
        <end position="201"/>
    </location>
</feature>
<dbReference type="Proteomes" id="UP000708576">
    <property type="component" value="Unassembled WGS sequence"/>
</dbReference>
<feature type="chain" id="PRO_5047015957" description="Oligopeptidase F" evidence="7">
    <location>
        <begin position="24"/>
        <end position="624"/>
    </location>
</feature>
<dbReference type="PANTHER" id="PTHR11804:SF84">
    <property type="entry name" value="SACCHAROLYSIN"/>
    <property type="match status" value="1"/>
</dbReference>
<feature type="signal peptide" evidence="7">
    <location>
        <begin position="1"/>
        <end position="23"/>
    </location>
</feature>
<gene>
    <name evidence="10" type="primary">pepF</name>
    <name evidence="10" type="ORF">KEM10_10165</name>
</gene>
<dbReference type="InterPro" id="IPR042088">
    <property type="entry name" value="OligoPept_F_C"/>
</dbReference>
<sequence length="624" mass="71284">MTRIIKPFLLALLTLCTVLPMKAQTERSEIDDKYKWDLTPVYESDDVWEQKLEDFKTEMRKVSEFKDKLGNSASDLLAYLTFSDKLMKEGYRLYIYASLKSDMDLREMDNLARTKKIREVFISFGQLASFVSPELAAIPDETIQKFLKEEPKLGIHRMDLEDISRMKMHTLSDLEEALMAKTGMITGTAGSAYNVFSNAEMPWENMTLSNGEEIELNRTEFSVIRAAADRADRQNATKVYWDNYLKFEGTYGELLNGNVKVDVFSAKARNYESSLEAALKPNNIPVEVYHSLVENVNKNLPTFHRYLKLKQRMLGVDTLRYSDIYAPTVKGVELKYTYDEAQELILKAFKPLGKEYVNVVEQAFDNRWIDVYPNTGKRSGAYSNGAAYDVHPYILLNYTDSYNEVSTLAHELGHTMHSYYSNKTQPFATANYATFVAEVASTFNEVLLNDMMQKKLKDDDLKLSLLMSMLDGFKGTLFRQTQFAEFELKIHEMAEQGVPLTGQQLTELYGDICRKYYGHDKNVCKVEDNIGIEWAAIPHFYMGFYVYQYSTSFVASQALASKVLAGEKGAKEKYMEFISAGGSDFPIEILKNAGVDMTTSEPFEQAIAAMNDLMDQIEMILDKQ</sequence>
<dbReference type="Gene3D" id="1.10.1370.20">
    <property type="entry name" value="Oligoendopeptidase f, C-terminal domain"/>
    <property type="match status" value="1"/>
</dbReference>
<keyword evidence="3 6" id="KW-0378">Hydrolase</keyword>
<dbReference type="PANTHER" id="PTHR11804">
    <property type="entry name" value="PROTEASE M3 THIMET OLIGOPEPTIDASE-RELATED"/>
    <property type="match status" value="1"/>
</dbReference>
<comment type="caution">
    <text evidence="10">The sequence shown here is derived from an EMBL/GenBank/DDBJ whole genome shotgun (WGS) entry which is preliminary data.</text>
</comment>
<keyword evidence="11" id="KW-1185">Reference proteome</keyword>